<keyword evidence="6 12" id="KW-0418">Kinase</keyword>
<keyword evidence="9" id="KW-0175">Coiled coil</keyword>
<protein>
    <recommendedName>
        <fullName evidence="2">histidine kinase</fullName>
        <ecNumber evidence="2">2.7.13.3</ecNumber>
    </recommendedName>
</protein>
<dbReference type="InterPro" id="IPR011712">
    <property type="entry name" value="Sig_transdc_His_kin_sub3_dim/P"/>
</dbReference>
<evidence type="ECO:0000256" key="7">
    <source>
        <dbReference type="ARBA" id="ARBA00022840"/>
    </source>
</evidence>
<feature type="transmembrane region" description="Helical" evidence="10">
    <location>
        <begin position="113"/>
        <end position="132"/>
    </location>
</feature>
<keyword evidence="10" id="KW-0472">Membrane</keyword>
<evidence type="ECO:0000256" key="8">
    <source>
        <dbReference type="ARBA" id="ARBA00023012"/>
    </source>
</evidence>
<evidence type="ECO:0000259" key="11">
    <source>
        <dbReference type="Pfam" id="PF07730"/>
    </source>
</evidence>
<evidence type="ECO:0000256" key="1">
    <source>
        <dbReference type="ARBA" id="ARBA00000085"/>
    </source>
</evidence>
<sequence>MNARDLHPTTPRSGRRHLTDTAVALVVAVFTATGEFGTDFFGPTLAGLGDRFPPLQLGVPLAVGVGLLTRWRRSLPVIVLAGSLLANALVPAHLAVAVALYTLAERTTAWPEITAGTLASTVLVGIPIWRFAGADGAIPVSMAVCVAPALLGMYVGTRHELMERIRERAERIEREQQQRVARARSDERAQIARDMHDLVTHRVSLMVLQATALEVAKGEEAVTIGKQIGATGREALAELRSLVAVLRNDDDAPLTPQPGLADLDVLIEESRRIGIPVTLHLANHAGERSPLLVEHTAYRFIQEALTNVHKHAPGARTRVCIQQTPQLLRLSVSNGRGRQVADASLPVGGHGLLGLAERVRLIGGEFTAGPTSDGGFEVIAEVPIFRREER</sequence>
<evidence type="ECO:0000313" key="12">
    <source>
        <dbReference type="EMBL" id="MFD0782553.1"/>
    </source>
</evidence>
<dbReference type="EMBL" id="JBHTHM010000016">
    <property type="protein sequence ID" value="MFD0782553.1"/>
    <property type="molecule type" value="Genomic_DNA"/>
</dbReference>
<dbReference type="Gene3D" id="3.30.565.10">
    <property type="entry name" value="Histidine kinase-like ATPase, C-terminal domain"/>
    <property type="match status" value="1"/>
</dbReference>
<feature type="transmembrane region" description="Helical" evidence="10">
    <location>
        <begin position="21"/>
        <end position="42"/>
    </location>
</feature>
<accession>A0ABW2ZV71</accession>
<dbReference type="EC" id="2.7.13.3" evidence="2"/>
<evidence type="ECO:0000256" key="9">
    <source>
        <dbReference type="SAM" id="Coils"/>
    </source>
</evidence>
<dbReference type="PANTHER" id="PTHR24421">
    <property type="entry name" value="NITRATE/NITRITE SENSOR PROTEIN NARX-RELATED"/>
    <property type="match status" value="1"/>
</dbReference>
<proteinExistence type="predicted"/>
<dbReference type="InterPro" id="IPR036890">
    <property type="entry name" value="HATPase_C_sf"/>
</dbReference>
<keyword evidence="4" id="KW-0808">Transferase</keyword>
<dbReference type="Proteomes" id="UP001597053">
    <property type="component" value="Unassembled WGS sequence"/>
</dbReference>
<comment type="caution">
    <text evidence="12">The sequence shown here is derived from an EMBL/GenBank/DDBJ whole genome shotgun (WGS) entry which is preliminary data.</text>
</comment>
<dbReference type="GO" id="GO:0016301">
    <property type="term" value="F:kinase activity"/>
    <property type="evidence" value="ECO:0007669"/>
    <property type="project" value="UniProtKB-KW"/>
</dbReference>
<evidence type="ECO:0000256" key="3">
    <source>
        <dbReference type="ARBA" id="ARBA00022553"/>
    </source>
</evidence>
<keyword evidence="10" id="KW-0812">Transmembrane</keyword>
<keyword evidence="10" id="KW-1133">Transmembrane helix</keyword>
<keyword evidence="5" id="KW-0547">Nucleotide-binding</keyword>
<comment type="catalytic activity">
    <reaction evidence="1">
        <text>ATP + protein L-histidine = ADP + protein N-phospho-L-histidine.</text>
        <dbReference type="EC" id="2.7.13.3"/>
    </reaction>
</comment>
<keyword evidence="7" id="KW-0067">ATP-binding</keyword>
<evidence type="ECO:0000256" key="2">
    <source>
        <dbReference type="ARBA" id="ARBA00012438"/>
    </source>
</evidence>
<evidence type="ECO:0000313" key="13">
    <source>
        <dbReference type="Proteomes" id="UP001597053"/>
    </source>
</evidence>
<feature type="transmembrane region" description="Helical" evidence="10">
    <location>
        <begin position="77"/>
        <end position="101"/>
    </location>
</feature>
<organism evidence="12 13">
    <name type="scientific">Micromonospora azadirachtae</name>
    <dbReference type="NCBI Taxonomy" id="1970735"/>
    <lineage>
        <taxon>Bacteria</taxon>
        <taxon>Bacillati</taxon>
        <taxon>Actinomycetota</taxon>
        <taxon>Actinomycetes</taxon>
        <taxon>Micromonosporales</taxon>
        <taxon>Micromonosporaceae</taxon>
        <taxon>Micromonospora</taxon>
    </lineage>
</organism>
<evidence type="ECO:0000256" key="10">
    <source>
        <dbReference type="SAM" id="Phobius"/>
    </source>
</evidence>
<dbReference type="CDD" id="cd16917">
    <property type="entry name" value="HATPase_UhpB-NarQ-NarX-like"/>
    <property type="match status" value="1"/>
</dbReference>
<evidence type="ECO:0000256" key="4">
    <source>
        <dbReference type="ARBA" id="ARBA00022679"/>
    </source>
</evidence>
<feature type="domain" description="Signal transduction histidine kinase subgroup 3 dimerisation and phosphoacceptor" evidence="11">
    <location>
        <begin position="187"/>
        <end position="250"/>
    </location>
</feature>
<evidence type="ECO:0000256" key="5">
    <source>
        <dbReference type="ARBA" id="ARBA00022741"/>
    </source>
</evidence>
<dbReference type="InterPro" id="IPR050482">
    <property type="entry name" value="Sensor_HK_TwoCompSys"/>
</dbReference>
<dbReference type="PANTHER" id="PTHR24421:SF10">
    <property type="entry name" value="NITRATE_NITRITE SENSOR PROTEIN NARQ"/>
    <property type="match status" value="1"/>
</dbReference>
<gene>
    <name evidence="12" type="ORF">ACFQZ8_01245</name>
</gene>
<keyword evidence="3" id="KW-0597">Phosphoprotein</keyword>
<feature type="coiled-coil region" evidence="9">
    <location>
        <begin position="158"/>
        <end position="186"/>
    </location>
</feature>
<feature type="transmembrane region" description="Helical" evidence="10">
    <location>
        <begin position="138"/>
        <end position="156"/>
    </location>
</feature>
<keyword evidence="13" id="KW-1185">Reference proteome</keyword>
<reference evidence="13" key="1">
    <citation type="journal article" date="2019" name="Int. J. Syst. Evol. Microbiol.">
        <title>The Global Catalogue of Microorganisms (GCM) 10K type strain sequencing project: providing services to taxonomists for standard genome sequencing and annotation.</title>
        <authorList>
            <consortium name="The Broad Institute Genomics Platform"/>
            <consortium name="The Broad Institute Genome Sequencing Center for Infectious Disease"/>
            <person name="Wu L."/>
            <person name="Ma J."/>
        </authorList>
    </citation>
    <scope>NUCLEOTIDE SEQUENCE [LARGE SCALE GENOMIC DNA]</scope>
    <source>
        <strain evidence="13">JCM 32148</strain>
    </source>
</reference>
<name>A0ABW2ZV71_9ACTN</name>
<dbReference type="Pfam" id="PF07730">
    <property type="entry name" value="HisKA_3"/>
    <property type="match status" value="1"/>
</dbReference>
<dbReference type="SUPFAM" id="SSF55874">
    <property type="entry name" value="ATPase domain of HSP90 chaperone/DNA topoisomerase II/histidine kinase"/>
    <property type="match status" value="1"/>
</dbReference>
<evidence type="ECO:0000256" key="6">
    <source>
        <dbReference type="ARBA" id="ARBA00022777"/>
    </source>
</evidence>
<dbReference type="Gene3D" id="1.20.5.1930">
    <property type="match status" value="1"/>
</dbReference>
<keyword evidence="8" id="KW-0902">Two-component regulatory system</keyword>